<dbReference type="PANTHER" id="PTHR33116:SF66">
    <property type="entry name" value="REVERSE TRANSCRIPTASE ZINC-BINDING DOMAIN-CONTAINING PROTEIN"/>
    <property type="match status" value="1"/>
</dbReference>
<reference evidence="3" key="1">
    <citation type="submission" date="2019-07" db="EMBL/GenBank/DDBJ databases">
        <title>De Novo Assembly of kiwifruit Actinidia rufa.</title>
        <authorList>
            <person name="Sugita-Konishi S."/>
            <person name="Sato K."/>
            <person name="Mori E."/>
            <person name="Abe Y."/>
            <person name="Kisaki G."/>
            <person name="Hamano K."/>
            <person name="Suezawa K."/>
            <person name="Otani M."/>
            <person name="Fukuda T."/>
            <person name="Manabe T."/>
            <person name="Gomi K."/>
            <person name="Tabuchi M."/>
            <person name="Akimitsu K."/>
            <person name="Kataoka I."/>
        </authorList>
    </citation>
    <scope>NUCLEOTIDE SEQUENCE [LARGE SCALE GENOMIC DNA]</scope>
    <source>
        <strain evidence="3">cv. Fuchu</strain>
    </source>
</reference>
<keyword evidence="3" id="KW-1185">Reference proteome</keyword>
<feature type="domain" description="Reverse transcriptase zinc-binding" evidence="1">
    <location>
        <begin position="389"/>
        <end position="466"/>
    </location>
</feature>
<dbReference type="EMBL" id="BJWL01000345">
    <property type="protein sequence ID" value="GFS40250.1"/>
    <property type="molecule type" value="Genomic_DNA"/>
</dbReference>
<protein>
    <recommendedName>
        <fullName evidence="1">Reverse transcriptase zinc-binding domain-containing protein</fullName>
    </recommendedName>
</protein>
<dbReference type="OrthoDB" id="1938625at2759"/>
<accession>A0A7J0DQW7</accession>
<organism evidence="2 3">
    <name type="scientific">Actinidia rufa</name>
    <dbReference type="NCBI Taxonomy" id="165716"/>
    <lineage>
        <taxon>Eukaryota</taxon>
        <taxon>Viridiplantae</taxon>
        <taxon>Streptophyta</taxon>
        <taxon>Embryophyta</taxon>
        <taxon>Tracheophyta</taxon>
        <taxon>Spermatophyta</taxon>
        <taxon>Magnoliopsida</taxon>
        <taxon>eudicotyledons</taxon>
        <taxon>Gunneridae</taxon>
        <taxon>Pentapetalae</taxon>
        <taxon>asterids</taxon>
        <taxon>Ericales</taxon>
        <taxon>Actinidiaceae</taxon>
        <taxon>Actinidia</taxon>
    </lineage>
</organism>
<dbReference type="PANTHER" id="PTHR33116">
    <property type="entry name" value="REVERSE TRANSCRIPTASE ZINC-BINDING DOMAIN-CONTAINING PROTEIN-RELATED-RELATED"/>
    <property type="match status" value="1"/>
</dbReference>
<sequence length="556" mass="62877">MHQNGTDMYRFCKKLKAVKDPLKELNRKQFSHIAARAEAAEEELKRAQHQLHASPEDHELQVAIPVLRANAVRLAEAELSYCSQLAKAKYLKNSDKGTKFFHDLIKSNRSKNHIASISLGEGGRSTSSKQVSEAFIHFYKDLLGSKENCIKLNRETVLRGKLLEAEQANLLLREVTEEEIKAALFSIGESKAPGPDGFTSCFYKKAWNVIGRDFLKAVKEFFDSGRILKGLGQLKSNADFNFHPKCGGLKITHLAFVDDLMLLSRGDPISVALLMENLKHFGDCSGRKISLTKSSLFTAGINSQDLDSIMQISGFSQGTFPFRYLGIPVADSRLKISQYGPLIDKINGYISAWAGGQNLSYAGRAELVKSVRSGSGMLLANYSPHPSWAYDYFRPRRAKLAWTKMVWQSFITPKHSIILWLGLKEKLLTKDKLQGVIEDMSCPLCRVEDETIDHLFFCCRIANEVWARINSWLGITKRMQTLKAAVKWMIKEARGTGVPAKIKRLTLASTIYHIWEAKNQRNFEGKIRQPKAIVRRIQIQVYRCMYSLYPDVMGFI</sequence>
<gene>
    <name evidence="2" type="ORF">Acr_00g0067380</name>
</gene>
<proteinExistence type="predicted"/>
<name>A0A7J0DQW7_9ERIC</name>
<evidence type="ECO:0000259" key="1">
    <source>
        <dbReference type="Pfam" id="PF13966"/>
    </source>
</evidence>
<dbReference type="Pfam" id="PF13966">
    <property type="entry name" value="zf-RVT"/>
    <property type="match status" value="1"/>
</dbReference>
<dbReference type="AlphaFoldDB" id="A0A7J0DQW7"/>
<evidence type="ECO:0000313" key="2">
    <source>
        <dbReference type="EMBL" id="GFS40250.1"/>
    </source>
</evidence>
<evidence type="ECO:0000313" key="3">
    <source>
        <dbReference type="Proteomes" id="UP000585474"/>
    </source>
</evidence>
<dbReference type="Proteomes" id="UP000585474">
    <property type="component" value="Unassembled WGS sequence"/>
</dbReference>
<dbReference type="InterPro" id="IPR026960">
    <property type="entry name" value="RVT-Znf"/>
</dbReference>
<comment type="caution">
    <text evidence="2">The sequence shown here is derived from an EMBL/GenBank/DDBJ whole genome shotgun (WGS) entry which is preliminary data.</text>
</comment>